<comment type="subcellular location">
    <subcellularLocation>
        <location evidence="1 7">Cell membrane</location>
        <topology evidence="1 7">Multi-pass membrane protein</topology>
    </subcellularLocation>
</comment>
<accession>A0A4R6DQ11</accession>
<evidence type="ECO:0000256" key="1">
    <source>
        <dbReference type="ARBA" id="ARBA00004651"/>
    </source>
</evidence>
<name>A0A4R6DQ11_9MICO</name>
<evidence type="ECO:0000256" key="4">
    <source>
        <dbReference type="ARBA" id="ARBA00022692"/>
    </source>
</evidence>
<dbReference type="PANTHER" id="PTHR43005">
    <property type="entry name" value="BLR7065 PROTEIN"/>
    <property type="match status" value="1"/>
</dbReference>
<proteinExistence type="inferred from homology"/>
<sequence length="323" mass="34726">MSAGTATRQQTRPGGTGRVDPPPRLTGRSRLDRIRARGAWGFAAPALLVVAAVTIFPVVYSIVLSFADVEVGYEGFTIQSFGLGNYAALLQSADWYRALGFTVLYTVVTVSVELVLGMLVALVLERLGATRGWMLALMLIPWSLVTIVNAQLWKYIYDSTYGVATWFFGLFGDAPVILGEPVPAITGLMVADIWKTTPFVAIILLAGLVQISEDHYEAAELDGASTWQTFWRVVLPQLTPTLTIAVLFRILQAFGVFDLPFVLTNGGPGTATQSLAIMGYKVLFQDINIGPGAAIATSTAVIVAAGCLLFLRAFRNQAKGGDD</sequence>
<evidence type="ECO:0000256" key="7">
    <source>
        <dbReference type="RuleBase" id="RU363032"/>
    </source>
</evidence>
<dbReference type="RefSeq" id="WP_208108803.1">
    <property type="nucleotide sequence ID" value="NZ_SNVW01000001.1"/>
</dbReference>
<evidence type="ECO:0000256" key="6">
    <source>
        <dbReference type="ARBA" id="ARBA00023136"/>
    </source>
</evidence>
<dbReference type="InterPro" id="IPR035906">
    <property type="entry name" value="MetI-like_sf"/>
</dbReference>
<dbReference type="Proteomes" id="UP000295764">
    <property type="component" value="Unassembled WGS sequence"/>
</dbReference>
<dbReference type="InterPro" id="IPR000515">
    <property type="entry name" value="MetI-like"/>
</dbReference>
<reference evidence="10 11" key="1">
    <citation type="submission" date="2019-03" db="EMBL/GenBank/DDBJ databases">
        <title>Genomic analyses of the natural microbiome of Caenorhabditis elegans.</title>
        <authorList>
            <person name="Samuel B."/>
        </authorList>
    </citation>
    <scope>NUCLEOTIDE SEQUENCE [LARGE SCALE GENOMIC DNA]</scope>
    <source>
        <strain evidence="10 11">JUb65</strain>
    </source>
</reference>
<feature type="compositionally biased region" description="Polar residues" evidence="8">
    <location>
        <begin position="1"/>
        <end position="13"/>
    </location>
</feature>
<evidence type="ECO:0000256" key="5">
    <source>
        <dbReference type="ARBA" id="ARBA00022989"/>
    </source>
</evidence>
<dbReference type="EMBL" id="SNVW01000001">
    <property type="protein sequence ID" value="TDN46529.1"/>
    <property type="molecule type" value="Genomic_DNA"/>
</dbReference>
<dbReference type="GO" id="GO:0055085">
    <property type="term" value="P:transmembrane transport"/>
    <property type="evidence" value="ECO:0007669"/>
    <property type="project" value="InterPro"/>
</dbReference>
<feature type="region of interest" description="Disordered" evidence="8">
    <location>
        <begin position="1"/>
        <end position="26"/>
    </location>
</feature>
<dbReference type="SUPFAM" id="SSF161098">
    <property type="entry name" value="MetI-like"/>
    <property type="match status" value="1"/>
</dbReference>
<evidence type="ECO:0000259" key="9">
    <source>
        <dbReference type="PROSITE" id="PS50928"/>
    </source>
</evidence>
<feature type="transmembrane region" description="Helical" evidence="7">
    <location>
        <begin position="289"/>
        <end position="311"/>
    </location>
</feature>
<dbReference type="AlphaFoldDB" id="A0A4R6DQ11"/>
<evidence type="ECO:0000256" key="8">
    <source>
        <dbReference type="SAM" id="MobiDB-lite"/>
    </source>
</evidence>
<dbReference type="STRING" id="2035.RU06_03725"/>
<comment type="similarity">
    <text evidence="7">Belongs to the binding-protein-dependent transport system permease family.</text>
</comment>
<dbReference type="Gene3D" id="1.10.3720.10">
    <property type="entry name" value="MetI-like"/>
    <property type="match status" value="1"/>
</dbReference>
<keyword evidence="2 7" id="KW-0813">Transport</keyword>
<feature type="domain" description="ABC transmembrane type-1" evidence="9">
    <location>
        <begin position="99"/>
        <end position="312"/>
    </location>
</feature>
<organism evidence="10 11">
    <name type="scientific">Curtobacterium flaccumfaciens</name>
    <dbReference type="NCBI Taxonomy" id="2035"/>
    <lineage>
        <taxon>Bacteria</taxon>
        <taxon>Bacillati</taxon>
        <taxon>Actinomycetota</taxon>
        <taxon>Actinomycetes</taxon>
        <taxon>Micrococcales</taxon>
        <taxon>Microbacteriaceae</taxon>
        <taxon>Curtobacterium</taxon>
    </lineage>
</organism>
<keyword evidence="6 7" id="KW-0472">Membrane</keyword>
<comment type="caution">
    <text evidence="10">The sequence shown here is derived from an EMBL/GenBank/DDBJ whole genome shotgun (WGS) entry which is preliminary data.</text>
</comment>
<protein>
    <submittedName>
        <fullName evidence="10">Carbohydrate ABC transporter membrane protein 1 (CUT1 family)</fullName>
    </submittedName>
</protein>
<evidence type="ECO:0000313" key="11">
    <source>
        <dbReference type="Proteomes" id="UP000295764"/>
    </source>
</evidence>
<dbReference type="Pfam" id="PF00528">
    <property type="entry name" value="BPD_transp_1"/>
    <property type="match status" value="1"/>
</dbReference>
<keyword evidence="4 7" id="KW-0812">Transmembrane</keyword>
<keyword evidence="3" id="KW-1003">Cell membrane</keyword>
<keyword evidence="5 7" id="KW-1133">Transmembrane helix</keyword>
<dbReference type="PANTHER" id="PTHR43005:SF1">
    <property type="entry name" value="SPERMIDINE_PUTRESCINE TRANSPORT SYSTEM PERMEASE PROTEIN"/>
    <property type="match status" value="1"/>
</dbReference>
<feature type="transmembrane region" description="Helical" evidence="7">
    <location>
        <begin position="103"/>
        <end position="124"/>
    </location>
</feature>
<gene>
    <name evidence="10" type="ORF">EDF64_101395</name>
</gene>
<evidence type="ECO:0000256" key="3">
    <source>
        <dbReference type="ARBA" id="ARBA00022475"/>
    </source>
</evidence>
<feature type="transmembrane region" description="Helical" evidence="7">
    <location>
        <begin position="133"/>
        <end position="153"/>
    </location>
</feature>
<dbReference type="GO" id="GO:0005886">
    <property type="term" value="C:plasma membrane"/>
    <property type="evidence" value="ECO:0007669"/>
    <property type="project" value="UniProtKB-SubCell"/>
</dbReference>
<evidence type="ECO:0000313" key="10">
    <source>
        <dbReference type="EMBL" id="TDN46529.1"/>
    </source>
</evidence>
<feature type="transmembrane region" description="Helical" evidence="7">
    <location>
        <begin position="38"/>
        <end position="63"/>
    </location>
</feature>
<dbReference type="CDD" id="cd06261">
    <property type="entry name" value="TM_PBP2"/>
    <property type="match status" value="1"/>
</dbReference>
<dbReference type="PROSITE" id="PS50928">
    <property type="entry name" value="ABC_TM1"/>
    <property type="match status" value="1"/>
</dbReference>
<evidence type="ECO:0000256" key="2">
    <source>
        <dbReference type="ARBA" id="ARBA00022448"/>
    </source>
</evidence>
<feature type="transmembrane region" description="Helical" evidence="7">
    <location>
        <begin position="190"/>
        <end position="211"/>
    </location>
</feature>